<dbReference type="InterPro" id="IPR027417">
    <property type="entry name" value="P-loop_NTPase"/>
</dbReference>
<dbReference type="OrthoDB" id="9795626at2"/>
<evidence type="ECO:0000313" key="6">
    <source>
        <dbReference type="EMBL" id="SNS20408.1"/>
    </source>
</evidence>
<dbReference type="RefSeq" id="WP_089282267.1">
    <property type="nucleotide sequence ID" value="NZ_FZOJ01000006.1"/>
</dbReference>
<comment type="subunit">
    <text evidence="2">Heterodimer of SbcC and SbcD.</text>
</comment>
<dbReference type="PANTHER" id="PTHR32114:SF2">
    <property type="entry name" value="ABC TRANSPORTER ABCH.3"/>
    <property type="match status" value="1"/>
</dbReference>
<feature type="coiled-coil region" evidence="4">
    <location>
        <begin position="394"/>
        <end position="421"/>
    </location>
</feature>
<evidence type="ECO:0000256" key="1">
    <source>
        <dbReference type="ARBA" id="ARBA00006930"/>
    </source>
</evidence>
<organism evidence="6 7">
    <name type="scientific">Anaerovirgula multivorans</name>
    <dbReference type="NCBI Taxonomy" id="312168"/>
    <lineage>
        <taxon>Bacteria</taxon>
        <taxon>Bacillati</taxon>
        <taxon>Bacillota</taxon>
        <taxon>Clostridia</taxon>
        <taxon>Peptostreptococcales</taxon>
        <taxon>Natronincolaceae</taxon>
        <taxon>Anaerovirgula</taxon>
    </lineage>
</organism>
<feature type="domain" description="Rad50/SbcC-type AAA" evidence="5">
    <location>
        <begin position="6"/>
        <end position="262"/>
    </location>
</feature>
<reference evidence="6 7" key="1">
    <citation type="submission" date="2017-06" db="EMBL/GenBank/DDBJ databases">
        <authorList>
            <person name="Kim H.J."/>
            <person name="Triplett B.A."/>
        </authorList>
    </citation>
    <scope>NUCLEOTIDE SEQUENCE [LARGE SCALE GENOMIC DNA]</scope>
    <source>
        <strain evidence="6 7">SCA</strain>
    </source>
</reference>
<proteinExistence type="inferred from homology"/>
<dbReference type="Proteomes" id="UP000198304">
    <property type="component" value="Unassembled WGS sequence"/>
</dbReference>
<dbReference type="SUPFAM" id="SSF52540">
    <property type="entry name" value="P-loop containing nucleoside triphosphate hydrolases"/>
    <property type="match status" value="2"/>
</dbReference>
<dbReference type="InterPro" id="IPR038729">
    <property type="entry name" value="Rad50/SbcC_AAA"/>
</dbReference>
<dbReference type="AlphaFoldDB" id="A0A239CL24"/>
<evidence type="ECO:0000256" key="2">
    <source>
        <dbReference type="ARBA" id="ARBA00011322"/>
    </source>
</evidence>
<keyword evidence="4" id="KW-0175">Coiled coil</keyword>
<comment type="similarity">
    <text evidence="1">Belongs to the SMC family. SbcC subfamily.</text>
</comment>
<evidence type="ECO:0000256" key="4">
    <source>
        <dbReference type="SAM" id="Coils"/>
    </source>
</evidence>
<dbReference type="NCBIfam" id="TIGR03185">
    <property type="entry name" value="DNA_S_dndD"/>
    <property type="match status" value="1"/>
</dbReference>
<evidence type="ECO:0000256" key="3">
    <source>
        <dbReference type="ARBA" id="ARBA00013368"/>
    </source>
</evidence>
<dbReference type="Gene3D" id="3.40.50.300">
    <property type="entry name" value="P-loop containing nucleotide triphosphate hydrolases"/>
    <property type="match status" value="2"/>
</dbReference>
<dbReference type="InterPro" id="IPR017599">
    <property type="entry name" value="DNA_S_DndD"/>
</dbReference>
<evidence type="ECO:0000259" key="5">
    <source>
        <dbReference type="Pfam" id="PF13476"/>
    </source>
</evidence>
<dbReference type="Pfam" id="PF13476">
    <property type="entry name" value="AAA_23"/>
    <property type="match status" value="1"/>
</dbReference>
<evidence type="ECO:0000313" key="7">
    <source>
        <dbReference type="Proteomes" id="UP000198304"/>
    </source>
</evidence>
<dbReference type="PANTHER" id="PTHR32114">
    <property type="entry name" value="ABC TRANSPORTER ABCH.3"/>
    <property type="match status" value="1"/>
</dbReference>
<accession>A0A239CL24</accession>
<dbReference type="EMBL" id="FZOJ01000006">
    <property type="protein sequence ID" value="SNS20408.1"/>
    <property type="molecule type" value="Genomic_DNA"/>
</dbReference>
<sequence length="656" mass="76300">MIINNITITNFGIYSGSNYYDFKVDKDKNIILINGKNGSGKTTLLNAIKLSLYGPYFLGYQAYNDKYFEYVHSKLNAFALNRENEDFSISICISFWEKGNLVPYTITRKWFLEKEKLTEELVVTKNQKSLDLYGTHSFLNSIHSSIPPLLFDVFFFDGEKIEKLFLLKNGSREIFGVFDTIFNLDLFKTLKLDLRKYLKQKNIYSSLSEQERNYTDLISEHDHIIDAIENQEKVISLLTEETSSTGNKLSNLEAEFQLIGGLQEQESIEIQLKIDKLNKTKQNIANKNKMIISEYLPFLIIRETMRDLVQELENEKTITEDILISNKLKDDSLVDHLANDQHYNVDRLKELLSSISDYFEKSVTNTTIYNLANSDFYFIENLLTEIDTIEDAALDNYFKQIKKYNDQLLELNKELELSRSKEITEKMLEIKEINSAYIMQKERLVLEQEKLCSLQDQLATIKNEVEKIQQQIMDSKKDENVFNIISKIHKVIDEYTRQTTSIKLTQLEQYVTEIFKTLIRKDDFIQKIEIDKTTGQIYLINSLGMPMPEDNLSAGEKQIYILSLLWGMLQVSGRKIPLVFDTLLGRLDKSHKSNIVKNFLHTCGEQVIILATDSEIDDEYNDLLSPYVSQNYKIDFDTQSKSVKIKNEMKVIDHAV</sequence>
<name>A0A239CL24_9FIRM</name>
<keyword evidence="7" id="KW-1185">Reference proteome</keyword>
<protein>
    <recommendedName>
        <fullName evidence="3">Nuclease SbcCD subunit C</fullName>
    </recommendedName>
</protein>
<gene>
    <name evidence="6" type="ORF">SAMN05446037_10068</name>
</gene>